<dbReference type="EMBL" id="JBHLUH010000011">
    <property type="protein sequence ID" value="MFC0527885.1"/>
    <property type="molecule type" value="Genomic_DNA"/>
</dbReference>
<evidence type="ECO:0000256" key="1">
    <source>
        <dbReference type="SAM" id="MobiDB-lite"/>
    </source>
</evidence>
<comment type="caution">
    <text evidence="4">The sequence shown here is derived from an EMBL/GenBank/DDBJ whole genome shotgun (WGS) entry which is preliminary data.</text>
</comment>
<name>A0ABV6LZM1_9ACTN</name>
<dbReference type="Gene3D" id="1.25.40.10">
    <property type="entry name" value="Tetratricopeptide repeat domain"/>
    <property type="match status" value="2"/>
</dbReference>
<feature type="compositionally biased region" description="Basic and acidic residues" evidence="1">
    <location>
        <begin position="760"/>
        <end position="773"/>
    </location>
</feature>
<proteinExistence type="predicted"/>
<gene>
    <name evidence="4" type="primary">fxsT</name>
    <name evidence="4" type="ORF">ACFFIA_09450</name>
</gene>
<dbReference type="Pfam" id="PF13424">
    <property type="entry name" value="TPR_12"/>
    <property type="match status" value="1"/>
</dbReference>
<sequence length="788" mass="86521">MPVDVFVSYAGPDRPWAEWVASQVEAAGRTVELDVWDWAPGSNAVLKMNDALTAGQVVALYSKAYFERDRFTGDEWTAVLAQRPDAEGRRRLVPLRLEDVKPPPVLAPLVYVDLFGLDEAHARDAVLSAVLGPRRPTGPVPFPGAVAVSRLPGSLPQVWNVPPRLSAFTGRTALLAGLRERLTSGDRAVVQALHGMGGVGKTQLAIEYAHLFAGDYDLVWWIDAERPELIGEQVAALGSEMGWVQAGTADATTARTVMARLRRLSRWLIVFDNVETAHDLEPWLPPQTGHTVITSRSAGFRGMAAAVSVDVFARAESVALIRQYLPTLSPGDADRLAHALGDLPLALAQAVGLMEEIRIPVAAYLAELDGQAHRLLAEGRPLGYPVPLAAAVELSTRRLAAKDPAAVRLLHLCAHLAPEPIPLPWFSAAPEEVLGETLAAVAATSFAFHRSLGRLAQLGLARITEHTIQLHRLTQAVLRDQQAPAEWAEYRQLVERLVAAAEPGDDGTDPRSWPAWTALLPHLLALDPATAGEKIRSTACNALWYLLMRGDYATALLWAAAWHRGWLERLGPDDVHTLWAANQEAEAHRSLGHYAQARAINEQTLAQRRKSLGDDDARTLVSANNLAVTLWQMGEHEAARVLNEDLLERRRRTLGEDDQSTLVSAHNLATNLWEAGEYEQARALNEDTLERRRRTLGADHLYTLTSANNLAVNLRGLNDHEGAAALDEDTLERRRRVLGPDHPDTLVSAENLASTLRQLGRNERAQALEDDTRARRRRLRGEEPGDHE</sequence>
<dbReference type="InterPro" id="IPR011990">
    <property type="entry name" value="TPR-like_helical_dom_sf"/>
</dbReference>
<organism evidence="4 5">
    <name type="scientific">Phytohabitans kaempferiae</name>
    <dbReference type="NCBI Taxonomy" id="1620943"/>
    <lineage>
        <taxon>Bacteria</taxon>
        <taxon>Bacillati</taxon>
        <taxon>Actinomycetota</taxon>
        <taxon>Actinomycetes</taxon>
        <taxon>Micromonosporales</taxon>
        <taxon>Micromonosporaceae</taxon>
    </lineage>
</organism>
<dbReference type="PRINTS" id="PR00364">
    <property type="entry name" value="DISEASERSIST"/>
</dbReference>
<protein>
    <submittedName>
        <fullName evidence="4">FxSxx-COOH system tetratricopeptide repeat protein</fullName>
    </submittedName>
</protein>
<feature type="region of interest" description="Disordered" evidence="1">
    <location>
        <begin position="759"/>
        <end position="788"/>
    </location>
</feature>
<dbReference type="InterPro" id="IPR053137">
    <property type="entry name" value="NLR-like"/>
</dbReference>
<dbReference type="Gene3D" id="3.40.50.300">
    <property type="entry name" value="P-loop containing nucleotide triphosphate hydrolases"/>
    <property type="match status" value="1"/>
</dbReference>
<evidence type="ECO:0000259" key="3">
    <source>
        <dbReference type="Pfam" id="PF13676"/>
    </source>
</evidence>
<dbReference type="NCBIfam" id="NF040586">
    <property type="entry name" value="FxSxx_TPR"/>
    <property type="match status" value="1"/>
</dbReference>
<dbReference type="InterPro" id="IPR000157">
    <property type="entry name" value="TIR_dom"/>
</dbReference>
<dbReference type="Pfam" id="PF00931">
    <property type="entry name" value="NB-ARC"/>
    <property type="match status" value="1"/>
</dbReference>
<feature type="domain" description="NB-ARC" evidence="2">
    <location>
        <begin position="177"/>
        <end position="300"/>
    </location>
</feature>
<dbReference type="SUPFAM" id="SSF52540">
    <property type="entry name" value="P-loop containing nucleoside triphosphate hydrolases"/>
    <property type="match status" value="1"/>
</dbReference>
<dbReference type="SUPFAM" id="SSF52200">
    <property type="entry name" value="Toll/Interleukin receptor TIR domain"/>
    <property type="match status" value="1"/>
</dbReference>
<feature type="domain" description="TIR" evidence="3">
    <location>
        <begin position="5"/>
        <end position="120"/>
    </location>
</feature>
<dbReference type="Pfam" id="PF13676">
    <property type="entry name" value="TIR_2"/>
    <property type="match status" value="1"/>
</dbReference>
<dbReference type="Gene3D" id="3.40.50.10140">
    <property type="entry name" value="Toll/interleukin-1 receptor homology (TIR) domain"/>
    <property type="match status" value="1"/>
</dbReference>
<dbReference type="InterPro" id="IPR027417">
    <property type="entry name" value="P-loop_NTPase"/>
</dbReference>
<reference evidence="4 5" key="1">
    <citation type="submission" date="2024-09" db="EMBL/GenBank/DDBJ databases">
        <authorList>
            <person name="Sun Q."/>
            <person name="Mori K."/>
        </authorList>
    </citation>
    <scope>NUCLEOTIDE SEQUENCE [LARGE SCALE GENOMIC DNA]</scope>
    <source>
        <strain evidence="4 5">TBRC 3947</strain>
    </source>
</reference>
<dbReference type="RefSeq" id="WP_377248666.1">
    <property type="nucleotide sequence ID" value="NZ_JBHLUH010000011.1"/>
</dbReference>
<keyword evidence="5" id="KW-1185">Reference proteome</keyword>
<dbReference type="Pfam" id="PF13374">
    <property type="entry name" value="TPR_10"/>
    <property type="match status" value="3"/>
</dbReference>
<dbReference type="Proteomes" id="UP001589867">
    <property type="component" value="Unassembled WGS sequence"/>
</dbReference>
<evidence type="ECO:0000259" key="2">
    <source>
        <dbReference type="Pfam" id="PF00931"/>
    </source>
</evidence>
<dbReference type="PANTHER" id="PTHR46082">
    <property type="entry name" value="ATP/GTP-BINDING PROTEIN-RELATED"/>
    <property type="match status" value="1"/>
</dbReference>
<accession>A0ABV6LZM1</accession>
<dbReference type="PANTHER" id="PTHR46082:SF6">
    <property type="entry name" value="AAA+ ATPASE DOMAIN-CONTAINING PROTEIN-RELATED"/>
    <property type="match status" value="1"/>
</dbReference>
<evidence type="ECO:0000313" key="4">
    <source>
        <dbReference type="EMBL" id="MFC0527885.1"/>
    </source>
</evidence>
<dbReference type="InterPro" id="IPR035897">
    <property type="entry name" value="Toll_tir_struct_dom_sf"/>
</dbReference>
<evidence type="ECO:0000313" key="5">
    <source>
        <dbReference type="Proteomes" id="UP001589867"/>
    </source>
</evidence>
<dbReference type="SUPFAM" id="SSF48452">
    <property type="entry name" value="TPR-like"/>
    <property type="match status" value="2"/>
</dbReference>
<dbReference type="InterPro" id="IPR002182">
    <property type="entry name" value="NB-ARC"/>
</dbReference>